<evidence type="ECO:0000313" key="2">
    <source>
        <dbReference type="Proteomes" id="UP000887574"/>
    </source>
</evidence>
<feature type="compositionally biased region" description="Acidic residues" evidence="1">
    <location>
        <begin position="98"/>
        <end position="109"/>
    </location>
</feature>
<dbReference type="WBParaSite" id="jg20591">
    <property type="protein sequence ID" value="jg20591"/>
    <property type="gene ID" value="jg20591"/>
</dbReference>
<accession>A0A915DKU3</accession>
<evidence type="ECO:0000256" key="1">
    <source>
        <dbReference type="SAM" id="MobiDB-lite"/>
    </source>
</evidence>
<dbReference type="AlphaFoldDB" id="A0A915DKU3"/>
<feature type="region of interest" description="Disordered" evidence="1">
    <location>
        <begin position="98"/>
        <end position="121"/>
    </location>
</feature>
<protein>
    <submittedName>
        <fullName evidence="3">Uncharacterized protein</fullName>
    </submittedName>
</protein>
<feature type="region of interest" description="Disordered" evidence="1">
    <location>
        <begin position="1"/>
        <end position="20"/>
    </location>
</feature>
<name>A0A915DKU3_9BILA</name>
<organism evidence="2 3">
    <name type="scientific">Ditylenchus dipsaci</name>
    <dbReference type="NCBI Taxonomy" id="166011"/>
    <lineage>
        <taxon>Eukaryota</taxon>
        <taxon>Metazoa</taxon>
        <taxon>Ecdysozoa</taxon>
        <taxon>Nematoda</taxon>
        <taxon>Chromadorea</taxon>
        <taxon>Rhabditida</taxon>
        <taxon>Tylenchina</taxon>
        <taxon>Tylenchomorpha</taxon>
        <taxon>Sphaerularioidea</taxon>
        <taxon>Anguinidae</taxon>
        <taxon>Anguininae</taxon>
        <taxon>Ditylenchus</taxon>
    </lineage>
</organism>
<proteinExistence type="predicted"/>
<sequence length="142" mass="16102">MRFTASESLGEKSSRQPLPTASDTLLSKLMTSLQLKKMTTLWMNCCWHWRDFKTLATSKRERWKTTCTLMTKWSQRRTNSGGYCGGIAANNSQLADSETMDVDVEDVDPVEPPSPASKLSKPWKLFAATQKRISQIVHSQMQ</sequence>
<dbReference type="Proteomes" id="UP000887574">
    <property type="component" value="Unplaced"/>
</dbReference>
<keyword evidence="2" id="KW-1185">Reference proteome</keyword>
<reference evidence="3" key="1">
    <citation type="submission" date="2022-11" db="UniProtKB">
        <authorList>
            <consortium name="WormBaseParasite"/>
        </authorList>
    </citation>
    <scope>IDENTIFICATION</scope>
</reference>
<evidence type="ECO:0000313" key="3">
    <source>
        <dbReference type="WBParaSite" id="jg20591"/>
    </source>
</evidence>